<evidence type="ECO:0000313" key="3">
    <source>
        <dbReference type="Proteomes" id="UP001372338"/>
    </source>
</evidence>
<keyword evidence="1" id="KW-0732">Signal</keyword>
<name>A0AAN9FFD9_CROPI</name>
<comment type="caution">
    <text evidence="2">The sequence shown here is derived from an EMBL/GenBank/DDBJ whole genome shotgun (WGS) entry which is preliminary data.</text>
</comment>
<evidence type="ECO:0000313" key="2">
    <source>
        <dbReference type="EMBL" id="KAK7275399.1"/>
    </source>
</evidence>
<feature type="chain" id="PRO_5042930027" description="Secreted protein" evidence="1">
    <location>
        <begin position="18"/>
        <end position="79"/>
    </location>
</feature>
<protein>
    <recommendedName>
        <fullName evidence="4">Secreted protein</fullName>
    </recommendedName>
</protein>
<reference evidence="2 3" key="1">
    <citation type="submission" date="2024-01" db="EMBL/GenBank/DDBJ databases">
        <title>The genomes of 5 underutilized Papilionoideae crops provide insights into root nodulation and disease resistanc.</title>
        <authorList>
            <person name="Yuan L."/>
        </authorList>
    </citation>
    <scope>NUCLEOTIDE SEQUENCE [LARGE SCALE GENOMIC DNA]</scope>
    <source>
        <strain evidence="2">ZHUSHIDOU_FW_LH</strain>
        <tissue evidence="2">Leaf</tissue>
    </source>
</reference>
<dbReference type="EMBL" id="JAYWIO010000003">
    <property type="protein sequence ID" value="KAK7275399.1"/>
    <property type="molecule type" value="Genomic_DNA"/>
</dbReference>
<dbReference type="AlphaFoldDB" id="A0AAN9FFD9"/>
<evidence type="ECO:0000256" key="1">
    <source>
        <dbReference type="SAM" id="SignalP"/>
    </source>
</evidence>
<evidence type="ECO:0008006" key="4">
    <source>
        <dbReference type="Google" id="ProtNLM"/>
    </source>
</evidence>
<sequence>MWFRLSFIGFELSLLEVETMMHIFSVTCTGTIENLCPYCSVYCDCSNEIYHLLTASAMVLNFGYGWHCWHHGADCAMKL</sequence>
<organism evidence="2 3">
    <name type="scientific">Crotalaria pallida</name>
    <name type="common">Smooth rattlebox</name>
    <name type="synonym">Crotalaria striata</name>
    <dbReference type="NCBI Taxonomy" id="3830"/>
    <lineage>
        <taxon>Eukaryota</taxon>
        <taxon>Viridiplantae</taxon>
        <taxon>Streptophyta</taxon>
        <taxon>Embryophyta</taxon>
        <taxon>Tracheophyta</taxon>
        <taxon>Spermatophyta</taxon>
        <taxon>Magnoliopsida</taxon>
        <taxon>eudicotyledons</taxon>
        <taxon>Gunneridae</taxon>
        <taxon>Pentapetalae</taxon>
        <taxon>rosids</taxon>
        <taxon>fabids</taxon>
        <taxon>Fabales</taxon>
        <taxon>Fabaceae</taxon>
        <taxon>Papilionoideae</taxon>
        <taxon>50 kb inversion clade</taxon>
        <taxon>genistoids sensu lato</taxon>
        <taxon>core genistoids</taxon>
        <taxon>Crotalarieae</taxon>
        <taxon>Crotalaria</taxon>
    </lineage>
</organism>
<dbReference type="Proteomes" id="UP001372338">
    <property type="component" value="Unassembled WGS sequence"/>
</dbReference>
<gene>
    <name evidence="2" type="ORF">RIF29_16515</name>
</gene>
<proteinExistence type="predicted"/>
<feature type="signal peptide" evidence="1">
    <location>
        <begin position="1"/>
        <end position="17"/>
    </location>
</feature>
<accession>A0AAN9FFD9</accession>
<keyword evidence="3" id="KW-1185">Reference proteome</keyword>